<proteinExistence type="predicted"/>
<keyword evidence="3" id="KW-1185">Reference proteome</keyword>
<evidence type="ECO:0000313" key="2">
    <source>
        <dbReference type="EMBL" id="APG63114.1"/>
    </source>
</evidence>
<accession>A0A1L3JDA7</accession>
<feature type="signal peptide" evidence="1">
    <location>
        <begin position="1"/>
        <end position="26"/>
    </location>
</feature>
<dbReference type="EMBL" id="CP018154">
    <property type="protein sequence ID" value="APG63114.1"/>
    <property type="molecule type" value="Genomic_DNA"/>
</dbReference>
<dbReference type="KEGG" id="sphl:LPB140_10330"/>
<sequence>MRNVANKIFGAVAAGALALTPTATFAQEAPIPANLNTSAGTAVEVETPFVTFNDTDRSIRFVQSGAAEASRDKIAIVVFSGNRDLQREAYQAALQLRDERVPLALILGPSLDPTNSSASIQVYAEGVPVFDGTGAIIGSNNADMVQPETVRMARIAYDRHFPQRVASLDLAQN</sequence>
<evidence type="ECO:0000313" key="3">
    <source>
        <dbReference type="Proteomes" id="UP000242561"/>
    </source>
</evidence>
<reference evidence="2 3" key="1">
    <citation type="submission" date="2016-11" db="EMBL/GenBank/DDBJ databases">
        <title>Sphingorhabdus sp. LPB0140, isolated from marine environment.</title>
        <authorList>
            <person name="Kim E."/>
            <person name="Yi H."/>
        </authorList>
    </citation>
    <scope>NUCLEOTIDE SEQUENCE [LARGE SCALE GENOMIC DNA]</scope>
    <source>
        <strain evidence="2 3">LPB0140</strain>
    </source>
</reference>
<feature type="chain" id="PRO_5012724440" evidence="1">
    <location>
        <begin position="27"/>
        <end position="173"/>
    </location>
</feature>
<name>A0A1L3JDA7_9SPHN</name>
<evidence type="ECO:0000256" key="1">
    <source>
        <dbReference type="SAM" id="SignalP"/>
    </source>
</evidence>
<dbReference type="AlphaFoldDB" id="A0A1L3JDA7"/>
<gene>
    <name evidence="2" type="ORF">LPB140_10330</name>
</gene>
<organism evidence="2 3">
    <name type="scientific">Sphingorhabdus lutea</name>
    <dbReference type="NCBI Taxonomy" id="1913578"/>
    <lineage>
        <taxon>Bacteria</taxon>
        <taxon>Pseudomonadati</taxon>
        <taxon>Pseudomonadota</taxon>
        <taxon>Alphaproteobacteria</taxon>
        <taxon>Sphingomonadales</taxon>
        <taxon>Sphingomonadaceae</taxon>
        <taxon>Sphingorhabdus</taxon>
    </lineage>
</organism>
<dbReference type="Proteomes" id="UP000242561">
    <property type="component" value="Chromosome"/>
</dbReference>
<keyword evidence="1" id="KW-0732">Signal</keyword>
<protein>
    <submittedName>
        <fullName evidence="2">Uncharacterized protein</fullName>
    </submittedName>
</protein>